<dbReference type="Gene3D" id="3.50.50.60">
    <property type="entry name" value="FAD/NAD(P)-binding domain"/>
    <property type="match status" value="1"/>
</dbReference>
<keyword evidence="4" id="KW-0274">FAD</keyword>
<dbReference type="PANTHER" id="PTHR13789">
    <property type="entry name" value="MONOOXYGENASE"/>
    <property type="match status" value="1"/>
</dbReference>
<reference evidence="8" key="1">
    <citation type="journal article" date="2020" name="Phytopathology">
        <title>Genome sequence of the chestnut blight fungus Cryphonectria parasitica EP155: A fundamental resource for an archetypical invasive plant pathogen.</title>
        <authorList>
            <person name="Crouch J.A."/>
            <person name="Dawe A."/>
            <person name="Aerts A."/>
            <person name="Barry K."/>
            <person name="Churchill A.C.L."/>
            <person name="Grimwood J."/>
            <person name="Hillman B."/>
            <person name="Milgroom M.G."/>
            <person name="Pangilinan J."/>
            <person name="Smith M."/>
            <person name="Salamov A."/>
            <person name="Schmutz J."/>
            <person name="Yadav J."/>
            <person name="Grigoriev I.V."/>
            <person name="Nuss D."/>
        </authorList>
    </citation>
    <scope>NUCLEOTIDE SEQUENCE</scope>
    <source>
        <strain evidence="8">EP155</strain>
    </source>
</reference>
<dbReference type="GeneID" id="63836434"/>
<dbReference type="AlphaFoldDB" id="A0A9P4XSK3"/>
<protein>
    <recommendedName>
        <fullName evidence="7">FAD-binding domain-containing protein</fullName>
    </recommendedName>
</protein>
<dbReference type="EMBL" id="MU032354">
    <property type="protein sequence ID" value="KAF3759960.1"/>
    <property type="molecule type" value="Genomic_DNA"/>
</dbReference>
<dbReference type="InterPro" id="IPR036188">
    <property type="entry name" value="FAD/NAD-bd_sf"/>
</dbReference>
<comment type="similarity">
    <text evidence="2">Belongs to the paxM FAD-dependent monooxygenase family.</text>
</comment>
<dbReference type="OrthoDB" id="16820at2759"/>
<evidence type="ECO:0000256" key="4">
    <source>
        <dbReference type="ARBA" id="ARBA00022827"/>
    </source>
</evidence>
<evidence type="ECO:0000313" key="9">
    <source>
        <dbReference type="Proteomes" id="UP000803844"/>
    </source>
</evidence>
<dbReference type="RefSeq" id="XP_040770939.1">
    <property type="nucleotide sequence ID" value="XM_040919305.1"/>
</dbReference>
<keyword evidence="9" id="KW-1185">Reference proteome</keyword>
<dbReference type="Proteomes" id="UP000803844">
    <property type="component" value="Unassembled WGS sequence"/>
</dbReference>
<dbReference type="GO" id="GO:0071949">
    <property type="term" value="F:FAD binding"/>
    <property type="evidence" value="ECO:0007669"/>
    <property type="project" value="InterPro"/>
</dbReference>
<dbReference type="GO" id="GO:0004497">
    <property type="term" value="F:monooxygenase activity"/>
    <property type="evidence" value="ECO:0007669"/>
    <property type="project" value="UniProtKB-KW"/>
</dbReference>
<gene>
    <name evidence="8" type="ORF">M406DRAFT_297286</name>
</gene>
<sequence length="493" mass="55188">MSFFTEYSSTHQFDRATDLHRHPLTGINVLIVGAGPVGLFTALECWRKGHTVVGVLERSPTPSAAGDSFTVLGAYIERSWPALFRSFEQDSVDLLISYHKITGEKVAGPEQFHLKEIANGRLDDDGTPGPSRLYRINRPLLAASMLAQAQELGIQVSFGKRVVDYFEEEEKAGVIFEDGSRQSADVVVSADGVGTKSHKLISGHEVRAMNSAHSIFRAAYPIEHVTADPELAERFPLLDNGYGHFEQWRGENLVIGVARFPKEMQWYITHKDTVGTSKESWHNFVTGEQVATFLSNFPEIPDVLKKLVRTAPKDSVVDWQLLWRDPQPTWSSPLGRVVQAGDSAHTFVPSSGSGVNQGLEDAISIATCLQLGGGTIKTGMWAKVHNKLRFERVSCCQLMGFINQSHFLKPEWGTNVLADPKNYRPEYGWWVLRHNPERYAYVNYGNAFRNLVDGTPFQNTNIPPGYVYKPWTLKDIYDTLAEGKKLKFDGDWS</sequence>
<organism evidence="8 9">
    <name type="scientific">Cryphonectria parasitica (strain ATCC 38755 / EP155)</name>
    <dbReference type="NCBI Taxonomy" id="660469"/>
    <lineage>
        <taxon>Eukaryota</taxon>
        <taxon>Fungi</taxon>
        <taxon>Dikarya</taxon>
        <taxon>Ascomycota</taxon>
        <taxon>Pezizomycotina</taxon>
        <taxon>Sordariomycetes</taxon>
        <taxon>Sordariomycetidae</taxon>
        <taxon>Diaporthales</taxon>
        <taxon>Cryphonectriaceae</taxon>
        <taxon>Cryphonectria-Endothia species complex</taxon>
        <taxon>Cryphonectria</taxon>
    </lineage>
</organism>
<proteinExistence type="inferred from homology"/>
<evidence type="ECO:0000256" key="6">
    <source>
        <dbReference type="ARBA" id="ARBA00023033"/>
    </source>
</evidence>
<evidence type="ECO:0000256" key="3">
    <source>
        <dbReference type="ARBA" id="ARBA00022630"/>
    </source>
</evidence>
<name>A0A9P4XSK3_CRYP1</name>
<dbReference type="PRINTS" id="PR00420">
    <property type="entry name" value="RNGMNOXGNASE"/>
</dbReference>
<dbReference type="PANTHER" id="PTHR13789:SF315">
    <property type="entry name" value="FAD-DEPENDENT MONOOXYGENASE MDPD"/>
    <property type="match status" value="1"/>
</dbReference>
<accession>A0A9P4XSK3</accession>
<keyword evidence="5" id="KW-0560">Oxidoreductase</keyword>
<dbReference type="Pfam" id="PF01494">
    <property type="entry name" value="FAD_binding_3"/>
    <property type="match status" value="1"/>
</dbReference>
<comment type="cofactor">
    <cofactor evidence="1">
        <name>FAD</name>
        <dbReference type="ChEBI" id="CHEBI:57692"/>
    </cofactor>
</comment>
<keyword evidence="6" id="KW-0503">Monooxygenase</keyword>
<comment type="caution">
    <text evidence="8">The sequence shown here is derived from an EMBL/GenBank/DDBJ whole genome shotgun (WGS) entry which is preliminary data.</text>
</comment>
<evidence type="ECO:0000256" key="1">
    <source>
        <dbReference type="ARBA" id="ARBA00001974"/>
    </source>
</evidence>
<evidence type="ECO:0000259" key="7">
    <source>
        <dbReference type="Pfam" id="PF01494"/>
    </source>
</evidence>
<dbReference type="SUPFAM" id="SSF51905">
    <property type="entry name" value="FAD/NAD(P)-binding domain"/>
    <property type="match status" value="1"/>
</dbReference>
<evidence type="ECO:0000313" key="8">
    <source>
        <dbReference type="EMBL" id="KAF3759960.1"/>
    </source>
</evidence>
<keyword evidence="3" id="KW-0285">Flavoprotein</keyword>
<evidence type="ECO:0000256" key="5">
    <source>
        <dbReference type="ARBA" id="ARBA00023002"/>
    </source>
</evidence>
<dbReference type="InterPro" id="IPR050493">
    <property type="entry name" value="FAD-dep_Monooxygenase_BioMet"/>
</dbReference>
<evidence type="ECO:0000256" key="2">
    <source>
        <dbReference type="ARBA" id="ARBA00007992"/>
    </source>
</evidence>
<dbReference type="InterPro" id="IPR002938">
    <property type="entry name" value="FAD-bd"/>
</dbReference>
<feature type="domain" description="FAD-binding" evidence="7">
    <location>
        <begin position="28"/>
        <end position="369"/>
    </location>
</feature>